<reference evidence="1" key="1">
    <citation type="submission" date="2023-03" db="EMBL/GenBank/DDBJ databases">
        <title>Chromosome-scale reference genome and RAD-based genetic map of yellow starthistle (Centaurea solstitialis) reveal putative structural variation and QTLs associated with invader traits.</title>
        <authorList>
            <person name="Reatini B."/>
            <person name="Cang F.A."/>
            <person name="Jiang Q."/>
            <person name="Mckibben M.T.W."/>
            <person name="Barker M.S."/>
            <person name="Rieseberg L.H."/>
            <person name="Dlugosch K.M."/>
        </authorList>
    </citation>
    <scope>NUCLEOTIDE SEQUENCE</scope>
    <source>
        <strain evidence="1">CAN-66</strain>
        <tissue evidence="1">Leaf</tissue>
    </source>
</reference>
<dbReference type="Proteomes" id="UP001172457">
    <property type="component" value="Chromosome 6"/>
</dbReference>
<dbReference type="AlphaFoldDB" id="A0AA38SMW9"/>
<accession>A0AA38SMW9</accession>
<dbReference type="EMBL" id="JARYMX010000006">
    <property type="protein sequence ID" value="KAJ9545624.1"/>
    <property type="molecule type" value="Genomic_DNA"/>
</dbReference>
<proteinExistence type="predicted"/>
<evidence type="ECO:0000313" key="1">
    <source>
        <dbReference type="EMBL" id="KAJ9545624.1"/>
    </source>
</evidence>
<sequence>MAENANSSFMSIGSQSKPLLYIAMNSSNGIHSRIVEFLHNPPYVLVQLVPRVDATTTTEEILEYYKRKPLAS</sequence>
<protein>
    <submittedName>
        <fullName evidence="1">Uncharacterized protein</fullName>
    </submittedName>
</protein>
<gene>
    <name evidence="1" type="ORF">OSB04_025331</name>
</gene>
<evidence type="ECO:0000313" key="2">
    <source>
        <dbReference type="Proteomes" id="UP001172457"/>
    </source>
</evidence>
<name>A0AA38SMW9_9ASTR</name>
<comment type="caution">
    <text evidence="1">The sequence shown here is derived from an EMBL/GenBank/DDBJ whole genome shotgun (WGS) entry which is preliminary data.</text>
</comment>
<keyword evidence="2" id="KW-1185">Reference proteome</keyword>
<organism evidence="1 2">
    <name type="scientific">Centaurea solstitialis</name>
    <name type="common">yellow star-thistle</name>
    <dbReference type="NCBI Taxonomy" id="347529"/>
    <lineage>
        <taxon>Eukaryota</taxon>
        <taxon>Viridiplantae</taxon>
        <taxon>Streptophyta</taxon>
        <taxon>Embryophyta</taxon>
        <taxon>Tracheophyta</taxon>
        <taxon>Spermatophyta</taxon>
        <taxon>Magnoliopsida</taxon>
        <taxon>eudicotyledons</taxon>
        <taxon>Gunneridae</taxon>
        <taxon>Pentapetalae</taxon>
        <taxon>asterids</taxon>
        <taxon>campanulids</taxon>
        <taxon>Asterales</taxon>
        <taxon>Asteraceae</taxon>
        <taxon>Carduoideae</taxon>
        <taxon>Cardueae</taxon>
        <taxon>Centaureinae</taxon>
        <taxon>Centaurea</taxon>
    </lineage>
</organism>